<comment type="caution">
    <text evidence="2">The sequence shown here is derived from an EMBL/GenBank/DDBJ whole genome shotgun (WGS) entry which is preliminary data.</text>
</comment>
<gene>
    <name evidence="2" type="ORF">Q7X28_07390</name>
</gene>
<protein>
    <recommendedName>
        <fullName evidence="4">Sensor domain-containing protein</fullName>
    </recommendedName>
</protein>
<feature type="chain" id="PRO_5041744874" description="Sensor domain-containing protein" evidence="1">
    <location>
        <begin position="37"/>
        <end position="199"/>
    </location>
</feature>
<evidence type="ECO:0000313" key="2">
    <source>
        <dbReference type="EMBL" id="MDP0397746.1"/>
    </source>
</evidence>
<reference evidence="2" key="1">
    <citation type="submission" date="2023-08" db="EMBL/GenBank/DDBJ databases">
        <title>The draft genome of Tsukamurella strandjordii strain 050030.</title>
        <authorList>
            <person name="Zhao F."/>
            <person name="Feng Y."/>
            <person name="Zong Z."/>
        </authorList>
    </citation>
    <scope>NUCLEOTIDE SEQUENCE</scope>
    <source>
        <strain evidence="2">050030</strain>
    </source>
</reference>
<dbReference type="RefSeq" id="WP_220659176.1">
    <property type="nucleotide sequence ID" value="NZ_BAAAII010000006.1"/>
</dbReference>
<dbReference type="EMBL" id="JAUTIX010000002">
    <property type="protein sequence ID" value="MDP0397746.1"/>
    <property type="molecule type" value="Genomic_DNA"/>
</dbReference>
<keyword evidence="3" id="KW-1185">Reference proteome</keyword>
<evidence type="ECO:0008006" key="4">
    <source>
        <dbReference type="Google" id="ProtNLM"/>
    </source>
</evidence>
<dbReference type="InterPro" id="IPR006311">
    <property type="entry name" value="TAT_signal"/>
</dbReference>
<dbReference type="PROSITE" id="PS51318">
    <property type="entry name" value="TAT"/>
    <property type="match status" value="1"/>
</dbReference>
<dbReference type="Proteomes" id="UP001178281">
    <property type="component" value="Unassembled WGS sequence"/>
</dbReference>
<proteinExistence type="predicted"/>
<feature type="signal peptide" evidence="1">
    <location>
        <begin position="1"/>
        <end position="36"/>
    </location>
</feature>
<name>A0AA90SQ98_9ACTN</name>
<sequence length="199" mass="20543">MTVNTARARRARLASAGAFVAAIATVGTLAAPAASAAPVSTNLLLGPAQFPAGSTDYRVDPNAATAKVKIPESSPADCRAAGDGLNATLASVNGAEATARNGYSFMSSAVLSPVVTNQWRAVVERCDGGQLATPPDLVRYSPVVMTAREDGRIGAVQGFADVNGYTVNVYVEGLSATPANTDRFWAVFRAQIQKVQTGR</sequence>
<evidence type="ECO:0000256" key="1">
    <source>
        <dbReference type="SAM" id="SignalP"/>
    </source>
</evidence>
<evidence type="ECO:0000313" key="3">
    <source>
        <dbReference type="Proteomes" id="UP001178281"/>
    </source>
</evidence>
<keyword evidence="1" id="KW-0732">Signal</keyword>
<organism evidence="2 3">
    <name type="scientific">Tsukamurella strandjordii</name>
    <dbReference type="NCBI Taxonomy" id="147577"/>
    <lineage>
        <taxon>Bacteria</taxon>
        <taxon>Bacillati</taxon>
        <taxon>Actinomycetota</taxon>
        <taxon>Actinomycetes</taxon>
        <taxon>Mycobacteriales</taxon>
        <taxon>Tsukamurellaceae</taxon>
        <taxon>Tsukamurella</taxon>
    </lineage>
</organism>
<dbReference type="AlphaFoldDB" id="A0AA90SQ98"/>
<accession>A0AA90SQ98</accession>